<reference evidence="1" key="1">
    <citation type="submission" date="2022-06" db="EMBL/GenBank/DDBJ databases">
        <title>Aeoliella straminimaris, a novel planctomycete from sediments.</title>
        <authorList>
            <person name="Vitorino I.R."/>
            <person name="Lage O.M."/>
        </authorList>
    </citation>
    <scope>NUCLEOTIDE SEQUENCE</scope>
    <source>
        <strain evidence="1">ICT_H6.2</strain>
    </source>
</reference>
<comment type="caution">
    <text evidence="1">The sequence shown here is derived from an EMBL/GenBank/DDBJ whole genome shotgun (WGS) entry which is preliminary data.</text>
</comment>
<dbReference type="RefSeq" id="WP_252853472.1">
    <property type="nucleotide sequence ID" value="NZ_JAMXLR010000055.1"/>
</dbReference>
<dbReference type="Proteomes" id="UP001155241">
    <property type="component" value="Unassembled WGS sequence"/>
</dbReference>
<gene>
    <name evidence="1" type="ORF">NG895_15705</name>
</gene>
<sequence length="366" mass="39216">MRYFLLLLFVWLYTFGGPEPKNALAVTMDVYLIGSHGVLATDSVAPFAIETTTVYRLGDFNGNLKATTATLVDNFTFDVEAALMYSSHLNPDASKPTDPFEVGAGTASLFNLEVSVWDDAGTANGDGDADDEDLDASNNIDFGRNASVVFSAVAGGFTDLILAEDGGLNPFSLELCADAECSSRQRIFNGFNSSVSNFLLNLPEFAISDSDVASEMDQVFVFRFSEPILDYVRVIENDDRNFFTNQRLEVDYLGVGSVKGLSPVGPAADYNEDGITNIADYTMWRNLLGSNVQPYSAADGSGNGIVDIADYGVWKMHFGEAEASAVAGSLDVPEPLSGSLLMLVLIALGPLRRLQSSSAKACEAAL</sequence>
<protein>
    <recommendedName>
        <fullName evidence="3">PEP-CTERM protein-sorting domain-containing protein</fullName>
    </recommendedName>
</protein>
<dbReference type="SUPFAM" id="SSF63446">
    <property type="entry name" value="Type I dockerin domain"/>
    <property type="match status" value="1"/>
</dbReference>
<accession>A0A9X2JHE2</accession>
<dbReference type="AlphaFoldDB" id="A0A9X2JHE2"/>
<proteinExistence type="predicted"/>
<dbReference type="Gene3D" id="1.10.1330.10">
    <property type="entry name" value="Dockerin domain"/>
    <property type="match status" value="1"/>
</dbReference>
<keyword evidence="2" id="KW-1185">Reference proteome</keyword>
<evidence type="ECO:0000313" key="1">
    <source>
        <dbReference type="EMBL" id="MCO6045357.1"/>
    </source>
</evidence>
<evidence type="ECO:0000313" key="2">
    <source>
        <dbReference type="Proteomes" id="UP001155241"/>
    </source>
</evidence>
<dbReference type="InterPro" id="IPR036439">
    <property type="entry name" value="Dockerin_dom_sf"/>
</dbReference>
<name>A0A9X2JHE2_9BACT</name>
<dbReference type="EMBL" id="JAMXLR010000055">
    <property type="protein sequence ID" value="MCO6045357.1"/>
    <property type="molecule type" value="Genomic_DNA"/>
</dbReference>
<dbReference type="GO" id="GO:0000272">
    <property type="term" value="P:polysaccharide catabolic process"/>
    <property type="evidence" value="ECO:0007669"/>
    <property type="project" value="InterPro"/>
</dbReference>
<organism evidence="1 2">
    <name type="scientific">Aeoliella straminimaris</name>
    <dbReference type="NCBI Taxonomy" id="2954799"/>
    <lineage>
        <taxon>Bacteria</taxon>
        <taxon>Pseudomonadati</taxon>
        <taxon>Planctomycetota</taxon>
        <taxon>Planctomycetia</taxon>
        <taxon>Pirellulales</taxon>
        <taxon>Lacipirellulaceae</taxon>
        <taxon>Aeoliella</taxon>
    </lineage>
</organism>
<evidence type="ECO:0008006" key="3">
    <source>
        <dbReference type="Google" id="ProtNLM"/>
    </source>
</evidence>